<dbReference type="EMBL" id="BMRP01000017">
    <property type="protein sequence ID" value="GGU75765.1"/>
    <property type="molecule type" value="Genomic_DNA"/>
</dbReference>
<evidence type="ECO:0008006" key="5">
    <source>
        <dbReference type="Google" id="ProtNLM"/>
    </source>
</evidence>
<protein>
    <recommendedName>
        <fullName evidence="5">SH3 domain-containing protein</fullName>
    </recommendedName>
</protein>
<reference evidence="4" key="1">
    <citation type="journal article" date="2019" name="Int. J. Syst. Evol. Microbiol.">
        <title>The Global Catalogue of Microorganisms (GCM) 10K type strain sequencing project: providing services to taxonomists for standard genome sequencing and annotation.</title>
        <authorList>
            <consortium name="The Broad Institute Genomics Platform"/>
            <consortium name="The Broad Institute Genome Sequencing Center for Infectious Disease"/>
            <person name="Wu L."/>
            <person name="Ma J."/>
        </authorList>
    </citation>
    <scope>NUCLEOTIDE SEQUENCE [LARGE SCALE GENOMIC DNA]</scope>
    <source>
        <strain evidence="4">JCM 3399</strain>
    </source>
</reference>
<feature type="region of interest" description="Disordered" evidence="1">
    <location>
        <begin position="38"/>
        <end position="81"/>
    </location>
</feature>
<evidence type="ECO:0000256" key="2">
    <source>
        <dbReference type="SAM" id="SignalP"/>
    </source>
</evidence>
<keyword evidence="2" id="KW-0732">Signal</keyword>
<keyword evidence="4" id="KW-1185">Reference proteome</keyword>
<sequence length="149" mass="15765">MSTTDVLVVRGKKLAAGAGALTMAVALGATLLAAAPAQATPKPQPPQPYQQSQGDLGGPYGTVNASRGISERMAPSTDAPTKGFFRNREAVVLDCKVRAQGIRGNDVWFRVHGRGWVSGKYVTNNGYVRYCKDAQRTTGRDSDGARRAG</sequence>
<name>A0ABQ2VAT8_9ACTN</name>
<dbReference type="Proteomes" id="UP000654471">
    <property type="component" value="Unassembled WGS sequence"/>
</dbReference>
<dbReference type="RefSeq" id="WP_189303060.1">
    <property type="nucleotide sequence ID" value="NZ_BMRP01000017.1"/>
</dbReference>
<proteinExistence type="predicted"/>
<evidence type="ECO:0000256" key="1">
    <source>
        <dbReference type="SAM" id="MobiDB-lite"/>
    </source>
</evidence>
<feature type="chain" id="PRO_5046614081" description="SH3 domain-containing protein" evidence="2">
    <location>
        <begin position="40"/>
        <end position="149"/>
    </location>
</feature>
<evidence type="ECO:0000313" key="3">
    <source>
        <dbReference type="EMBL" id="GGU75765.1"/>
    </source>
</evidence>
<evidence type="ECO:0000313" key="4">
    <source>
        <dbReference type="Proteomes" id="UP000654471"/>
    </source>
</evidence>
<gene>
    <name evidence="3" type="ORF">GCM10010211_47100</name>
</gene>
<comment type="caution">
    <text evidence="3">The sequence shown here is derived from an EMBL/GenBank/DDBJ whole genome shotgun (WGS) entry which is preliminary data.</text>
</comment>
<feature type="signal peptide" evidence="2">
    <location>
        <begin position="1"/>
        <end position="39"/>
    </location>
</feature>
<organism evidence="3 4">
    <name type="scientific">Streptomyces albospinus</name>
    <dbReference type="NCBI Taxonomy" id="285515"/>
    <lineage>
        <taxon>Bacteria</taxon>
        <taxon>Bacillati</taxon>
        <taxon>Actinomycetota</taxon>
        <taxon>Actinomycetes</taxon>
        <taxon>Kitasatosporales</taxon>
        <taxon>Streptomycetaceae</taxon>
        <taxon>Streptomyces</taxon>
    </lineage>
</organism>
<accession>A0ABQ2VAT8</accession>